<feature type="transmembrane region" description="Helical" evidence="10">
    <location>
        <begin position="82"/>
        <end position="101"/>
    </location>
</feature>
<comment type="subcellular location">
    <subcellularLocation>
        <location evidence="1">Cell inner membrane</location>
        <topology evidence="1">Single-pass membrane protein</topology>
        <orientation evidence="1">Periplasmic side</orientation>
    </subcellularLocation>
</comment>
<name>A0A1T5DUW9_9SPHI</name>
<evidence type="ECO:0000313" key="12">
    <source>
        <dbReference type="EMBL" id="SKB75300.1"/>
    </source>
</evidence>
<keyword evidence="3" id="KW-0813">Transport</keyword>
<dbReference type="InterPro" id="IPR037682">
    <property type="entry name" value="TonB_C"/>
</dbReference>
<dbReference type="Gene3D" id="3.30.1150.10">
    <property type="match status" value="1"/>
</dbReference>
<dbReference type="PANTHER" id="PTHR33446:SF2">
    <property type="entry name" value="PROTEIN TONB"/>
    <property type="match status" value="1"/>
</dbReference>
<evidence type="ECO:0000256" key="10">
    <source>
        <dbReference type="SAM" id="Phobius"/>
    </source>
</evidence>
<evidence type="ECO:0000256" key="5">
    <source>
        <dbReference type="ARBA" id="ARBA00022519"/>
    </source>
</evidence>
<dbReference type="STRING" id="572036.SAMN05661099_2621"/>
<comment type="similarity">
    <text evidence="2">Belongs to the TonB family.</text>
</comment>
<evidence type="ECO:0000256" key="6">
    <source>
        <dbReference type="ARBA" id="ARBA00022692"/>
    </source>
</evidence>
<organism evidence="12 13">
    <name type="scientific">Daejeonella lutea</name>
    <dbReference type="NCBI Taxonomy" id="572036"/>
    <lineage>
        <taxon>Bacteria</taxon>
        <taxon>Pseudomonadati</taxon>
        <taxon>Bacteroidota</taxon>
        <taxon>Sphingobacteriia</taxon>
        <taxon>Sphingobacteriales</taxon>
        <taxon>Sphingobacteriaceae</taxon>
        <taxon>Daejeonella</taxon>
    </lineage>
</organism>
<dbReference type="InterPro" id="IPR006260">
    <property type="entry name" value="TonB/TolA_C"/>
</dbReference>
<keyword evidence="9 10" id="KW-0472">Membrane</keyword>
<keyword evidence="8 10" id="KW-1133">Transmembrane helix</keyword>
<evidence type="ECO:0000256" key="9">
    <source>
        <dbReference type="ARBA" id="ARBA00023136"/>
    </source>
</evidence>
<dbReference type="RefSeq" id="WP_079703108.1">
    <property type="nucleotide sequence ID" value="NZ_FUYR01000002.1"/>
</dbReference>
<dbReference type="GO" id="GO:0031992">
    <property type="term" value="F:energy transducer activity"/>
    <property type="evidence" value="ECO:0007669"/>
    <property type="project" value="TreeGrafter"/>
</dbReference>
<proteinExistence type="inferred from homology"/>
<reference evidence="13" key="1">
    <citation type="submission" date="2017-02" db="EMBL/GenBank/DDBJ databases">
        <authorList>
            <person name="Varghese N."/>
            <person name="Submissions S."/>
        </authorList>
    </citation>
    <scope>NUCLEOTIDE SEQUENCE [LARGE SCALE GENOMIC DNA]</scope>
    <source>
        <strain evidence="13">DSM 22385</strain>
    </source>
</reference>
<gene>
    <name evidence="12" type="ORF">SAMN05661099_2621</name>
</gene>
<dbReference type="GO" id="GO:0055085">
    <property type="term" value="P:transmembrane transport"/>
    <property type="evidence" value="ECO:0007669"/>
    <property type="project" value="InterPro"/>
</dbReference>
<evidence type="ECO:0000259" key="11">
    <source>
        <dbReference type="Pfam" id="PF03544"/>
    </source>
</evidence>
<accession>A0A1T5DUW9</accession>
<dbReference type="AlphaFoldDB" id="A0A1T5DUW9"/>
<dbReference type="GO" id="GO:0015031">
    <property type="term" value="P:protein transport"/>
    <property type="evidence" value="ECO:0007669"/>
    <property type="project" value="UniProtKB-KW"/>
</dbReference>
<dbReference type="EMBL" id="FUYR01000002">
    <property type="protein sequence ID" value="SKB75300.1"/>
    <property type="molecule type" value="Genomic_DNA"/>
</dbReference>
<dbReference type="NCBIfam" id="TIGR01352">
    <property type="entry name" value="tonB_Cterm"/>
    <property type="match status" value="1"/>
</dbReference>
<sequence length="309" mass="33938">MKTNYPDSLTIQQYLEGKLDPEVAHQLEKQALDDPFLWDALEGYSVYRDPAADLSILQRQLHERIVHLQENKKVFDLSWQRLSIAAAAAVMFVSAGILFWMNSHKAPEQLASEAHKPVEVNVIDRDSVEAVIQSKDQAVVASLEKKEIKSERPVISASKPGSAIDKKAVISPEVEGAIASKSAAASVTESQTRSVAATRQAKMSRVEENAAMNQATAPVNNAPKSGWAAYNHYLTVTASNFNTEPQVSGVVIISFQVGIDGKLNSLKVVKSLNEAYDKEALRIVRNGSEWTPSPEGKPYDARVEVNFPR</sequence>
<dbReference type="PANTHER" id="PTHR33446">
    <property type="entry name" value="PROTEIN TONB-RELATED"/>
    <property type="match status" value="1"/>
</dbReference>
<feature type="domain" description="TonB C-terminal" evidence="11">
    <location>
        <begin position="248"/>
        <end position="307"/>
    </location>
</feature>
<evidence type="ECO:0000313" key="13">
    <source>
        <dbReference type="Proteomes" id="UP000189981"/>
    </source>
</evidence>
<evidence type="ECO:0000256" key="8">
    <source>
        <dbReference type="ARBA" id="ARBA00022989"/>
    </source>
</evidence>
<protein>
    <submittedName>
        <fullName evidence="12">TonB family C-terminal domain-containing protein</fullName>
    </submittedName>
</protein>
<dbReference type="SUPFAM" id="SSF74653">
    <property type="entry name" value="TolA/TonB C-terminal domain"/>
    <property type="match status" value="1"/>
</dbReference>
<keyword evidence="13" id="KW-1185">Reference proteome</keyword>
<keyword evidence="7" id="KW-0653">Protein transport</keyword>
<dbReference type="GO" id="GO:0098797">
    <property type="term" value="C:plasma membrane protein complex"/>
    <property type="evidence" value="ECO:0007669"/>
    <property type="project" value="TreeGrafter"/>
</dbReference>
<dbReference type="OrthoDB" id="1112758at2"/>
<evidence type="ECO:0000256" key="7">
    <source>
        <dbReference type="ARBA" id="ARBA00022927"/>
    </source>
</evidence>
<evidence type="ECO:0000256" key="4">
    <source>
        <dbReference type="ARBA" id="ARBA00022475"/>
    </source>
</evidence>
<evidence type="ECO:0000256" key="2">
    <source>
        <dbReference type="ARBA" id="ARBA00006555"/>
    </source>
</evidence>
<dbReference type="Proteomes" id="UP000189981">
    <property type="component" value="Unassembled WGS sequence"/>
</dbReference>
<keyword evidence="4" id="KW-1003">Cell membrane</keyword>
<evidence type="ECO:0000256" key="1">
    <source>
        <dbReference type="ARBA" id="ARBA00004383"/>
    </source>
</evidence>
<dbReference type="Pfam" id="PF03544">
    <property type="entry name" value="TonB_C"/>
    <property type="match status" value="1"/>
</dbReference>
<keyword evidence="6 10" id="KW-0812">Transmembrane</keyword>
<evidence type="ECO:0000256" key="3">
    <source>
        <dbReference type="ARBA" id="ARBA00022448"/>
    </source>
</evidence>
<keyword evidence="5" id="KW-0997">Cell inner membrane</keyword>
<dbReference type="InterPro" id="IPR051045">
    <property type="entry name" value="TonB-dependent_transducer"/>
</dbReference>